<dbReference type="InterPro" id="IPR036852">
    <property type="entry name" value="Peptidase_S8/S53_dom_sf"/>
</dbReference>
<feature type="active site" description="Charge relay system" evidence="4">
    <location>
        <position position="657"/>
    </location>
</feature>
<feature type="region of interest" description="Disordered" evidence="5">
    <location>
        <begin position="1148"/>
        <end position="1167"/>
    </location>
</feature>
<dbReference type="InterPro" id="IPR000209">
    <property type="entry name" value="Peptidase_S8/S53_dom"/>
</dbReference>
<dbReference type="GO" id="GO:0006508">
    <property type="term" value="P:proteolysis"/>
    <property type="evidence" value="ECO:0007669"/>
    <property type="project" value="UniProtKB-KW"/>
</dbReference>
<evidence type="ECO:0000259" key="7">
    <source>
        <dbReference type="Pfam" id="PF24476"/>
    </source>
</evidence>
<feature type="compositionally biased region" description="Polar residues" evidence="5">
    <location>
        <begin position="1443"/>
        <end position="1454"/>
    </location>
</feature>
<reference evidence="8 9" key="1">
    <citation type="submission" date="2016-07" db="EMBL/GenBank/DDBJ databases">
        <title>Multiple horizontal gene transfer events from other fungi enriched the ability of initially mycotrophic Trichoderma (Ascomycota) to feed on dead plant biomass.</title>
        <authorList>
            <consortium name="DOE Joint Genome Institute"/>
            <person name="Aerts A."/>
            <person name="Atanasova L."/>
            <person name="Chenthamara K."/>
            <person name="Zhang J."/>
            <person name="Grujic M."/>
            <person name="Henrissat B."/>
            <person name="Kuo A."/>
            <person name="Salamov A."/>
            <person name="Lipzen A."/>
            <person name="Labutti K."/>
            <person name="Barry K."/>
            <person name="Miao Y."/>
            <person name="Rahimi M.J."/>
            <person name="Shen Q."/>
            <person name="Grigoriev I.V."/>
            <person name="Kubicek C.P."/>
            <person name="Druzhinina I.S."/>
        </authorList>
    </citation>
    <scope>NUCLEOTIDE SEQUENCE [LARGE SCALE GENOMIC DNA]</scope>
    <source>
        <strain evidence="8 9">CBS 226.95</strain>
    </source>
</reference>
<dbReference type="GO" id="GO:0004252">
    <property type="term" value="F:serine-type endopeptidase activity"/>
    <property type="evidence" value="ECO:0007669"/>
    <property type="project" value="UniProtKB-UniRule"/>
</dbReference>
<dbReference type="RefSeq" id="XP_024771067.1">
    <property type="nucleotide sequence ID" value="XM_024913234.1"/>
</dbReference>
<dbReference type="Pfam" id="PF24476">
    <property type="entry name" value="DUF7580"/>
    <property type="match status" value="1"/>
</dbReference>
<feature type="region of interest" description="Disordered" evidence="5">
    <location>
        <begin position="1216"/>
        <end position="1246"/>
    </location>
</feature>
<feature type="region of interest" description="Disordered" evidence="5">
    <location>
        <begin position="907"/>
        <end position="929"/>
    </location>
</feature>
<keyword evidence="3 4" id="KW-0720">Serine protease</keyword>
<feature type="region of interest" description="Disordered" evidence="5">
    <location>
        <begin position="1484"/>
        <end position="1521"/>
    </location>
</feature>
<dbReference type="Pfam" id="PF00082">
    <property type="entry name" value="Peptidase_S8"/>
    <property type="match status" value="1"/>
</dbReference>
<keyword evidence="1 4" id="KW-0645">Protease</keyword>
<comment type="similarity">
    <text evidence="4">Belongs to the peptidase S8 family.</text>
</comment>
<dbReference type="SUPFAM" id="SSF52743">
    <property type="entry name" value="Subtilisin-like"/>
    <property type="match status" value="1"/>
</dbReference>
<dbReference type="Proteomes" id="UP000241690">
    <property type="component" value="Unassembled WGS sequence"/>
</dbReference>
<evidence type="ECO:0000313" key="8">
    <source>
        <dbReference type="EMBL" id="PTB51390.1"/>
    </source>
</evidence>
<name>A0A2T4A2V3_TRIHA</name>
<feature type="domain" description="Peptidase S8/S53" evidence="6">
    <location>
        <begin position="649"/>
        <end position="874"/>
    </location>
</feature>
<evidence type="ECO:0000256" key="4">
    <source>
        <dbReference type="PROSITE-ProRule" id="PRU01240"/>
    </source>
</evidence>
<feature type="region of interest" description="Disordered" evidence="5">
    <location>
        <begin position="65"/>
        <end position="122"/>
    </location>
</feature>
<feature type="compositionally biased region" description="Basic and acidic residues" evidence="5">
    <location>
        <begin position="1738"/>
        <end position="1747"/>
    </location>
</feature>
<evidence type="ECO:0000256" key="1">
    <source>
        <dbReference type="ARBA" id="ARBA00022670"/>
    </source>
</evidence>
<sequence length="1761" mass="199820">MAPKFFSGLWKSLTNVASGRRKVLRRLFRAKQKGNIVHPSEADTLSFQHATDWIAEEVAVNPQGYEINEAERESEYSPESSIGREVDDEASDGAMGVVQPSSQEDRNDPNDQSHVNNSLLDSGDQLTKFDRQLVINHLEEIHDKNISEASKKQMACCDENIQRIIGGDRQTQSWNNEKTLSNIQEALEVSEDGVNSVLRIEISGSSESEFSTDNRVEFRLRGGDLLTPRIQQCLETMFTAFALQLSCCNVNHFMRLKLTESLNPVDDEKRTFFDLYLSSGHDCTRSYWVESRCTFTRELTQGKATGCTLIKRSILDKKKMNVLLKETRNQNHDTQNTSAMESTRENLCPIQLNVSEELSSLATPIVSLASLMKQDASSHHIRRVRNAEKFSTGERDRLCLNLALSLWHMSGRNWNRATWYSDDPHTETGIFFLRDPRTQEIVDKTRPYMSWLLQEESEVQKPVKGLVYDTQLLSFAKLLIEVHTWKKLHLKPGSEKELRSQLEEYIENNFRPVHDSNFISALKACLGYAGSIDATAEDNPQRIQMYICENIVRPLHEYIGTPESAKSALTAKSTLTAMPSYYQAVLDGSNQSSQSTHNTPIYDWKIDDYGKHEGNGSYEKTFWNNMKDFTTKYISPLALSDDVKPCPERKVRIAVIDSGVKEEDAEIAAAAVKQRIRGYRNFTSPDLNDCEDQVDHGTMVARLLLTVAPKAELYIAKVTDQKKMPKNQLHRIAEAIKWAVLEWDVDIISISLALSEEHYDINEEITEALSPSSQDANRKLVFAAAGNWGVYKRRAFPARKEGVIAVHASDGSGEGAKFNPNPESKLNLSTLGENIKIRWPDPDNYGDMKDRYISGSSFATPIAVGIAANVLEFARHRLKLNGWKKDVIYSHPVGRQNLATHSQDFLQDINPQSPHVGPNMDPVSKKPSQSISDASQKALHLFQSCALRTQYAVADFEATERLFTAWTNRLRVFSQSASLDAQLRAEKYDIIRQMVMLLLDVLNKNLSLAHRLIYSDKNEHHVKQSLESLLFIIEESLKRLNRVASVIIQASQDSLIKRTIVFAKQHGDFQELAKIFSLVIFWRYPGVLLKDQSGNIHLDIPEDPTLTKEKILKRRPEGLFLALVKTSIVRHFRILYERDRRDREKRVLLAPAMRSSTPQGANPADDDTIAAQYKSPQSNKSAPGEANQMAKRDDEARSENQLTELSIDVDRYNTGIAGIDSTSPTSDEKSAPPFSEAGVASFPRAPKIPNGQSKGTCPICKQEFPAEELQGAKWIAHATKDIKPYVCISEDCMSDIQFFERRKDWIDHMHKFHTPYWAQYMHKPLRWKCSLCCSDSTTEFISEEEVKTSFEKHLEQLHPHTDMKELHRLVNNCAVPQLRSSEYCPICGTLHQPAIPFEPQSETTSDSGARGTEDASQSQHELKVRFDAPETPNGEDEECRAESPSSNSPNWRSTRATDHQGVENCIAEHLRALALNFSARLIDDDDQQDSDASSSRSLDGDWPELESLPQEDYGDDPPKLPSCICDEIDRFPIPDEEKAEMRECIAKNLHDLCEKSDEQVSWNFDWVDGYRVIEPNIPKEERERLFPDDCCLENSSDLRSRVSEVQIFDDHEVEKTDEPPFEAEKTAELPFEVEKTTKLLSKVDKTAQLLFEVEKTAQLPFEVEKTTELPFEVKKAAEFPFDVENEKTTELPFEIAKKVECQRGSPKHKWFLTVLTLLERGANVNIRGDAGRKKAMNHARDNQDGKRIRPKIPFRAGKRAG</sequence>
<evidence type="ECO:0000256" key="2">
    <source>
        <dbReference type="ARBA" id="ARBA00022801"/>
    </source>
</evidence>
<dbReference type="STRING" id="983964.A0A2T4A2V3"/>
<keyword evidence="2 4" id="KW-0378">Hydrolase</keyword>
<protein>
    <submittedName>
        <fullName evidence="8">Uncharacterized protein</fullName>
    </submittedName>
</protein>
<dbReference type="PRINTS" id="PR00723">
    <property type="entry name" value="SUBTILISIN"/>
</dbReference>
<dbReference type="InterPro" id="IPR015500">
    <property type="entry name" value="Peptidase_S8_subtilisin-rel"/>
</dbReference>
<feature type="region of interest" description="Disordered" evidence="5">
    <location>
        <begin position="1733"/>
        <end position="1761"/>
    </location>
</feature>
<evidence type="ECO:0000256" key="3">
    <source>
        <dbReference type="ARBA" id="ARBA00022825"/>
    </source>
</evidence>
<gene>
    <name evidence="8" type="ORF">M431DRAFT_19399</name>
</gene>
<dbReference type="PANTHER" id="PTHR35391">
    <property type="entry name" value="C2H2-TYPE DOMAIN-CONTAINING PROTEIN-RELATED"/>
    <property type="match status" value="1"/>
</dbReference>
<dbReference type="CDD" id="cd00306">
    <property type="entry name" value="Peptidases_S8_S53"/>
    <property type="match status" value="1"/>
</dbReference>
<dbReference type="EMBL" id="KZ679686">
    <property type="protein sequence ID" value="PTB51390.1"/>
    <property type="molecule type" value="Genomic_DNA"/>
</dbReference>
<feature type="compositionally biased region" description="Basic residues" evidence="5">
    <location>
        <begin position="1748"/>
        <end position="1761"/>
    </location>
</feature>
<accession>A0A2T4A2V3</accession>
<feature type="region of interest" description="Disordered" evidence="5">
    <location>
        <begin position="1174"/>
        <end position="1200"/>
    </location>
</feature>
<feature type="active site" description="Charge relay system" evidence="4">
    <location>
        <position position="696"/>
    </location>
</feature>
<dbReference type="PROSITE" id="PS51892">
    <property type="entry name" value="SUBTILASE"/>
    <property type="match status" value="1"/>
</dbReference>
<keyword evidence="9" id="KW-1185">Reference proteome</keyword>
<evidence type="ECO:0000256" key="5">
    <source>
        <dbReference type="SAM" id="MobiDB-lite"/>
    </source>
</evidence>
<proteinExistence type="inferred from homology"/>
<dbReference type="GeneID" id="36621795"/>
<dbReference type="InterPro" id="IPR056002">
    <property type="entry name" value="DUF7580"/>
</dbReference>
<evidence type="ECO:0000259" key="6">
    <source>
        <dbReference type="Pfam" id="PF00082"/>
    </source>
</evidence>
<feature type="region of interest" description="Disordered" evidence="5">
    <location>
        <begin position="1395"/>
        <end position="1457"/>
    </location>
</feature>
<feature type="active site" description="Charge relay system" evidence="4">
    <location>
        <position position="857"/>
    </location>
</feature>
<dbReference type="Gene3D" id="3.40.50.200">
    <property type="entry name" value="Peptidase S8/S53 domain"/>
    <property type="match status" value="1"/>
</dbReference>
<feature type="domain" description="DUF7580" evidence="7">
    <location>
        <begin position="228"/>
        <end position="558"/>
    </location>
</feature>
<evidence type="ECO:0000313" key="9">
    <source>
        <dbReference type="Proteomes" id="UP000241690"/>
    </source>
</evidence>
<dbReference type="PANTHER" id="PTHR35391:SF5">
    <property type="entry name" value="DUF6590 DOMAIN-CONTAINING PROTEIN"/>
    <property type="match status" value="1"/>
</dbReference>
<organism evidence="8 9">
    <name type="scientific">Trichoderma harzianum CBS 226.95</name>
    <dbReference type="NCBI Taxonomy" id="983964"/>
    <lineage>
        <taxon>Eukaryota</taxon>
        <taxon>Fungi</taxon>
        <taxon>Dikarya</taxon>
        <taxon>Ascomycota</taxon>
        <taxon>Pezizomycotina</taxon>
        <taxon>Sordariomycetes</taxon>
        <taxon>Hypocreomycetidae</taxon>
        <taxon>Hypocreales</taxon>
        <taxon>Hypocreaceae</taxon>
        <taxon>Trichoderma</taxon>
    </lineage>
</organism>